<dbReference type="Proteomes" id="UP000526233">
    <property type="component" value="Unassembled WGS sequence"/>
</dbReference>
<dbReference type="AlphaFoldDB" id="A0A256GUG1"/>
<dbReference type="RefSeq" id="WP_094543144.1">
    <property type="nucleotide sequence ID" value="NZ_CAXURC020000001.1"/>
</dbReference>
<comment type="caution">
    <text evidence="2">The sequence shown here is derived from an EMBL/GenBank/DDBJ whole genome shotgun (WGS) entry which is preliminary data.</text>
</comment>
<proteinExistence type="predicted"/>
<dbReference type="EMBL" id="NNRM01000006">
    <property type="protein sequence ID" value="OYR30191.1"/>
    <property type="molecule type" value="Genomic_DNA"/>
</dbReference>
<evidence type="ECO:0000313" key="2">
    <source>
        <dbReference type="EMBL" id="OYR30191.1"/>
    </source>
</evidence>
<evidence type="ECO:0000313" key="4">
    <source>
        <dbReference type="Proteomes" id="UP000526233"/>
    </source>
</evidence>
<protein>
    <submittedName>
        <fullName evidence="1">PAS domain-containing protein</fullName>
    </submittedName>
    <submittedName>
        <fullName evidence="2">Sensory box protein</fullName>
    </submittedName>
</protein>
<reference evidence="1 4" key="2">
    <citation type="submission" date="2018-11" db="EMBL/GenBank/DDBJ databases">
        <title>Genome sequencing and analysis.</title>
        <authorList>
            <person name="Huang Y.-T."/>
        </authorList>
    </citation>
    <scope>NUCLEOTIDE SEQUENCE [LARGE SCALE GENOMIC DNA]</scope>
    <source>
        <strain evidence="1 4">SHIN</strain>
    </source>
</reference>
<accession>A0A256GUG1</accession>
<dbReference type="PIRSF" id="PIRSF031878">
    <property type="entry name" value="UCP031878"/>
    <property type="match status" value="1"/>
</dbReference>
<keyword evidence="3" id="KW-1185">Reference proteome</keyword>
<sequence length="212" mass="23327">MKNRSTIAIFSEWQRLALSQGNALHAPQRELIQPRKLGRHLSDLFILEEDETGDLMFRLAGTRVCALFGRELKATRFLSLWPERNRSALNELARNIDSLLVPALSQNDGISLSGRSLAFEMLLAPLERGEGGRINLLGSIVVLSDVAWAGADPLVLGHLNSVEPLAPDLIIEQEVRKPSVMTVNVANSTRRWGTPVPTHNMPALRVINGGKA</sequence>
<organism evidence="2 3">
    <name type="scientific">Brucella pseudogrignonensis</name>
    <dbReference type="NCBI Taxonomy" id="419475"/>
    <lineage>
        <taxon>Bacteria</taxon>
        <taxon>Pseudomonadati</taxon>
        <taxon>Pseudomonadota</taxon>
        <taxon>Alphaproteobacteria</taxon>
        <taxon>Hyphomicrobiales</taxon>
        <taxon>Brucellaceae</taxon>
        <taxon>Brucella/Ochrobactrum group</taxon>
        <taxon>Brucella</taxon>
    </lineage>
</organism>
<dbReference type="EMBL" id="PKQI01000003">
    <property type="protein sequence ID" value="NNV22287.1"/>
    <property type="molecule type" value="Genomic_DNA"/>
</dbReference>
<evidence type="ECO:0000313" key="3">
    <source>
        <dbReference type="Proteomes" id="UP000216188"/>
    </source>
</evidence>
<reference evidence="2 3" key="1">
    <citation type="submission" date="2017-07" db="EMBL/GenBank/DDBJ databases">
        <title>Phylogenetic study on the rhizospheric bacterium Ochrobactrum sp. A44.</title>
        <authorList>
            <person name="Krzyzanowska D.M."/>
            <person name="Ossowicki A."/>
            <person name="Rajewska M."/>
            <person name="Maciag T."/>
            <person name="Kaczynski Z."/>
            <person name="Czerwicka M."/>
            <person name="Jafra S."/>
        </authorList>
    </citation>
    <scope>NUCLEOTIDE SEQUENCE [LARGE SCALE GENOMIC DNA]</scope>
    <source>
        <strain evidence="2 3">CCUG 30717</strain>
    </source>
</reference>
<dbReference type="Pfam" id="PF07310">
    <property type="entry name" value="PAS_5"/>
    <property type="match status" value="1"/>
</dbReference>
<dbReference type="InterPro" id="IPR009922">
    <property type="entry name" value="DUF1457"/>
</dbReference>
<dbReference type="Proteomes" id="UP000216188">
    <property type="component" value="Unassembled WGS sequence"/>
</dbReference>
<evidence type="ECO:0000313" key="1">
    <source>
        <dbReference type="EMBL" id="NNV22287.1"/>
    </source>
</evidence>
<dbReference type="STRING" id="419475.A8A54_05885"/>
<gene>
    <name evidence="2" type="ORF">CEV34_0292</name>
    <name evidence="1" type="ORF">EHE22_17885</name>
</gene>
<name>A0A256GUG1_9HYPH</name>